<organism evidence="1 2">
    <name type="scientific">Bythopirellula polymerisocia</name>
    <dbReference type="NCBI Taxonomy" id="2528003"/>
    <lineage>
        <taxon>Bacteria</taxon>
        <taxon>Pseudomonadati</taxon>
        <taxon>Planctomycetota</taxon>
        <taxon>Planctomycetia</taxon>
        <taxon>Pirellulales</taxon>
        <taxon>Lacipirellulaceae</taxon>
        <taxon>Bythopirellula</taxon>
    </lineage>
</organism>
<dbReference type="EMBL" id="SJPS01000010">
    <property type="protein sequence ID" value="TWU21397.1"/>
    <property type="molecule type" value="Genomic_DNA"/>
</dbReference>
<proteinExistence type="predicted"/>
<protein>
    <recommendedName>
        <fullName evidence="3">Carboxypeptidase regulatory-like domain-containing protein</fullName>
    </recommendedName>
</protein>
<dbReference type="AlphaFoldDB" id="A0A5C6CC42"/>
<keyword evidence="2" id="KW-1185">Reference proteome</keyword>
<dbReference type="Proteomes" id="UP000318437">
    <property type="component" value="Unassembled WGS sequence"/>
</dbReference>
<evidence type="ECO:0000313" key="2">
    <source>
        <dbReference type="Proteomes" id="UP000318437"/>
    </source>
</evidence>
<accession>A0A5C6CC42</accession>
<evidence type="ECO:0000313" key="1">
    <source>
        <dbReference type="EMBL" id="TWU21397.1"/>
    </source>
</evidence>
<name>A0A5C6CC42_9BACT</name>
<reference evidence="1 2" key="1">
    <citation type="submission" date="2019-02" db="EMBL/GenBank/DDBJ databases">
        <title>Deep-cultivation of Planctomycetes and their phenomic and genomic characterization uncovers novel biology.</title>
        <authorList>
            <person name="Wiegand S."/>
            <person name="Jogler M."/>
            <person name="Boedeker C."/>
            <person name="Pinto D."/>
            <person name="Vollmers J."/>
            <person name="Rivas-Marin E."/>
            <person name="Kohn T."/>
            <person name="Peeters S.H."/>
            <person name="Heuer A."/>
            <person name="Rast P."/>
            <person name="Oberbeckmann S."/>
            <person name="Bunk B."/>
            <person name="Jeske O."/>
            <person name="Meyerdierks A."/>
            <person name="Storesund J.E."/>
            <person name="Kallscheuer N."/>
            <person name="Luecker S."/>
            <person name="Lage O.M."/>
            <person name="Pohl T."/>
            <person name="Merkel B.J."/>
            <person name="Hornburger P."/>
            <person name="Mueller R.-W."/>
            <person name="Bruemmer F."/>
            <person name="Labrenz M."/>
            <person name="Spormann A.M."/>
            <person name="Op Den Camp H."/>
            <person name="Overmann J."/>
            <person name="Amann R."/>
            <person name="Jetten M.S.M."/>
            <person name="Mascher T."/>
            <person name="Medema M.H."/>
            <person name="Devos D.P."/>
            <person name="Kaster A.-K."/>
            <person name="Ovreas L."/>
            <person name="Rohde M."/>
            <person name="Galperin M.Y."/>
            <person name="Jogler C."/>
        </authorList>
    </citation>
    <scope>NUCLEOTIDE SEQUENCE [LARGE SCALE GENOMIC DNA]</scope>
    <source>
        <strain evidence="1 2">Pla144</strain>
    </source>
</reference>
<gene>
    <name evidence="1" type="ORF">Pla144_46180</name>
</gene>
<evidence type="ECO:0008006" key="3">
    <source>
        <dbReference type="Google" id="ProtNLM"/>
    </source>
</evidence>
<sequence length="160" mass="17109">MDGPIPLQYGFYFSFMFLTNSAYCLSGRCTVFAPLVIVIVVGCSNSDLPERAPVTGIVSLDGKPITQGKVTFVPDNGPAAIGMIDSTGRYVLATDRQGKGGDGAMVGHHRIRVIARSNMEPGAFSVSLIPDKYVEFAKSGLTAEVESGKENQIDLELFSK</sequence>
<comment type="caution">
    <text evidence="1">The sequence shown here is derived from an EMBL/GenBank/DDBJ whole genome shotgun (WGS) entry which is preliminary data.</text>
</comment>